<feature type="region of interest" description="Disordered" evidence="1">
    <location>
        <begin position="69"/>
        <end position="231"/>
    </location>
</feature>
<proteinExistence type="predicted"/>
<dbReference type="RefSeq" id="WP_150967576.1">
    <property type="nucleotide sequence ID" value="NZ_VZDO01000001.1"/>
</dbReference>
<feature type="chain" id="PRO_5030835078" description="Lipoprotein" evidence="2">
    <location>
        <begin position="20"/>
        <end position="231"/>
    </location>
</feature>
<evidence type="ECO:0008006" key="5">
    <source>
        <dbReference type="Google" id="ProtNLM"/>
    </source>
</evidence>
<reference evidence="3 4" key="1">
    <citation type="submission" date="2019-09" db="EMBL/GenBank/DDBJ databases">
        <title>YIM 132180 draft genome.</title>
        <authorList>
            <person name="Zhang K."/>
        </authorList>
    </citation>
    <scope>NUCLEOTIDE SEQUENCE [LARGE SCALE GENOMIC DNA]</scope>
    <source>
        <strain evidence="3 4">YIM 132180</strain>
    </source>
</reference>
<keyword evidence="4" id="KW-1185">Reference proteome</keyword>
<evidence type="ECO:0000313" key="3">
    <source>
        <dbReference type="EMBL" id="KAB0682604.1"/>
    </source>
</evidence>
<evidence type="ECO:0000313" key="4">
    <source>
        <dbReference type="Proteomes" id="UP000432089"/>
    </source>
</evidence>
<dbReference type="EMBL" id="VZDO01000001">
    <property type="protein sequence ID" value="KAB0682604.1"/>
    <property type="molecule type" value="Genomic_DNA"/>
</dbReference>
<feature type="compositionally biased region" description="Basic and acidic residues" evidence="1">
    <location>
        <begin position="119"/>
        <end position="131"/>
    </location>
</feature>
<comment type="caution">
    <text evidence="3">The sequence shown here is derived from an EMBL/GenBank/DDBJ whole genome shotgun (WGS) entry which is preliminary data.</text>
</comment>
<dbReference type="Proteomes" id="UP000432089">
    <property type="component" value="Unassembled WGS sequence"/>
</dbReference>
<accession>A0A7V7PT06</accession>
<dbReference type="AlphaFoldDB" id="A0A7V7PT06"/>
<gene>
    <name evidence="3" type="ORF">F6X38_00480</name>
</gene>
<evidence type="ECO:0000256" key="2">
    <source>
        <dbReference type="SAM" id="SignalP"/>
    </source>
</evidence>
<sequence>MTIGRTRAASALAMIGATALLSGCLGPTYGTGKSAGTQLFDDLDGMLALGSTNKQDIDYSPRAELVRPTNRSVLPQPQEAASAANSPNWPESPEARSARIRAAADAQSSDGAIPPDQLMADKEGISEEQKARNTVGNGKRWAPMDDRKTNVLPPDQLSAGRDQFKKRLAEAQQGSPAQRKYLSEPPLAYRQPAATATAGDPGEDEEVKERRMKGKDQSLLSKLAKLNPFDR</sequence>
<keyword evidence="2" id="KW-0732">Signal</keyword>
<feature type="signal peptide" evidence="2">
    <location>
        <begin position="1"/>
        <end position="19"/>
    </location>
</feature>
<protein>
    <recommendedName>
        <fullName evidence="5">Lipoprotein</fullName>
    </recommendedName>
</protein>
<name>A0A7V7PT06_9HYPH</name>
<dbReference type="PROSITE" id="PS51257">
    <property type="entry name" value="PROKAR_LIPOPROTEIN"/>
    <property type="match status" value="1"/>
</dbReference>
<feature type="compositionally biased region" description="Low complexity" evidence="1">
    <location>
        <begin position="100"/>
        <end position="109"/>
    </location>
</feature>
<organism evidence="3 4">
    <name type="scientific">Plantimonas leprariae</name>
    <dbReference type="NCBI Taxonomy" id="2615207"/>
    <lineage>
        <taxon>Bacteria</taxon>
        <taxon>Pseudomonadati</taxon>
        <taxon>Pseudomonadota</taxon>
        <taxon>Alphaproteobacteria</taxon>
        <taxon>Hyphomicrobiales</taxon>
        <taxon>Aurantimonadaceae</taxon>
        <taxon>Plantimonas</taxon>
    </lineage>
</organism>
<evidence type="ECO:0000256" key="1">
    <source>
        <dbReference type="SAM" id="MobiDB-lite"/>
    </source>
</evidence>